<comment type="caution">
    <text evidence="2">The sequence shown here is derived from an EMBL/GenBank/DDBJ whole genome shotgun (WGS) entry which is preliminary data.</text>
</comment>
<evidence type="ECO:0000313" key="2">
    <source>
        <dbReference type="EMBL" id="PAT33520.1"/>
    </source>
</evidence>
<evidence type="ECO:0008006" key="4">
    <source>
        <dbReference type="Google" id="ProtNLM"/>
    </source>
</evidence>
<dbReference type="EMBL" id="NSJF01000008">
    <property type="protein sequence ID" value="PAT33520.1"/>
    <property type="molecule type" value="Genomic_DNA"/>
</dbReference>
<evidence type="ECO:0000256" key="1">
    <source>
        <dbReference type="SAM" id="SignalP"/>
    </source>
</evidence>
<dbReference type="RefSeq" id="WP_095550603.1">
    <property type="nucleotide sequence ID" value="NZ_NSJF01000008.1"/>
</dbReference>
<organism evidence="2 3">
    <name type="scientific">Vandammella animalimorsus</name>
    <dbReference type="NCBI Taxonomy" id="2029117"/>
    <lineage>
        <taxon>Bacteria</taxon>
        <taxon>Pseudomonadati</taxon>
        <taxon>Pseudomonadota</taxon>
        <taxon>Betaproteobacteria</taxon>
        <taxon>Burkholderiales</taxon>
        <taxon>Comamonadaceae</taxon>
        <taxon>Vandammella</taxon>
    </lineage>
</organism>
<feature type="signal peptide" evidence="1">
    <location>
        <begin position="1"/>
        <end position="23"/>
    </location>
</feature>
<protein>
    <recommendedName>
        <fullName evidence="4">Lipoprotein</fullName>
    </recommendedName>
</protein>
<dbReference type="AlphaFoldDB" id="A0A2A2A4R6"/>
<evidence type="ECO:0000313" key="3">
    <source>
        <dbReference type="Proteomes" id="UP000217999"/>
    </source>
</evidence>
<keyword evidence="1" id="KW-0732">Signal</keyword>
<name>A0A2A2A4R6_9BURK</name>
<feature type="chain" id="PRO_5012290742" description="Lipoprotein" evidence="1">
    <location>
        <begin position="24"/>
        <end position="345"/>
    </location>
</feature>
<proteinExistence type="predicted"/>
<sequence length="345" mass="38234">MMRRQRAARLRSLAGLLACLPLAACHNPRALDEATRQTLALAEATWPGQFQLYKAGRRGDLQGYEIILAARDDANFRVKLSHRDLSICEPQRCRQILQHAYDSGHYNATIFNTSVAALRGCGLPMLGMVSGGSGPAPLVELDIQGDTRAALARVGACAQAYWQAWGQTSASKDWGRPHWELYLRQSGANPAAMPERLDWETRAPSRPDAPLYSIWLRPDTPLPPDPSRLRVIPYTDYYKQLQAAILAHTQRYLETHLRGAALNAISPVVWRMAPDPADIGRLHAQILLCSPQAVAQRRSNCHEDMALALQYDSHSGQASDERLLRNIRNADGSVTLPPLRPGVDD</sequence>
<accession>A0A2A2A4R6</accession>
<gene>
    <name evidence="2" type="ORF">CK620_12615</name>
</gene>
<reference evidence="2 3" key="1">
    <citation type="submission" date="2017-08" db="EMBL/GenBank/DDBJ databases">
        <title>WGS of Clinical strains of the CDC Group NO-1 linked to zoonotic infections in humans.</title>
        <authorList>
            <person name="Bernier A.-M."/>
            <person name="Bernard K."/>
        </authorList>
    </citation>
    <scope>NUCLEOTIDE SEQUENCE [LARGE SCALE GENOMIC DNA]</scope>
    <source>
        <strain evidence="2 3">NML03-0146</strain>
    </source>
</reference>
<dbReference type="Proteomes" id="UP000217999">
    <property type="component" value="Unassembled WGS sequence"/>
</dbReference>